<comment type="subcellular location">
    <subcellularLocation>
        <location evidence="1">Membrane</location>
        <topology evidence="1">Multi-pass membrane protein</topology>
    </subcellularLocation>
</comment>
<reference evidence="10 11" key="1">
    <citation type="journal article" date="2024" name="G3 (Bethesda)">
        <title>Genome assembly of Hibiscus sabdariffa L. provides insights into metabolisms of medicinal natural products.</title>
        <authorList>
            <person name="Kim T."/>
        </authorList>
    </citation>
    <scope>NUCLEOTIDE SEQUENCE [LARGE SCALE GENOMIC DNA]</scope>
    <source>
        <strain evidence="10">TK-2024</strain>
        <tissue evidence="10">Old leaves</tissue>
    </source>
</reference>
<evidence type="ECO:0000256" key="1">
    <source>
        <dbReference type="ARBA" id="ARBA00004141"/>
    </source>
</evidence>
<dbReference type="PANTHER" id="PTHR31086">
    <property type="entry name" value="ALUMINUM-ACTIVATED MALATE TRANSPORTER 10"/>
    <property type="match status" value="1"/>
</dbReference>
<evidence type="ECO:0000256" key="3">
    <source>
        <dbReference type="ARBA" id="ARBA00022448"/>
    </source>
</evidence>
<keyword evidence="3" id="KW-0813">Transport</keyword>
<evidence type="ECO:0000256" key="9">
    <source>
        <dbReference type="SAM" id="Phobius"/>
    </source>
</evidence>
<evidence type="ECO:0000256" key="5">
    <source>
        <dbReference type="ARBA" id="ARBA00022989"/>
    </source>
</evidence>
<evidence type="ECO:0000313" key="11">
    <source>
        <dbReference type="Proteomes" id="UP001396334"/>
    </source>
</evidence>
<keyword evidence="4 9" id="KW-0812">Transmembrane</keyword>
<feature type="transmembrane region" description="Helical" evidence="9">
    <location>
        <begin position="66"/>
        <end position="85"/>
    </location>
</feature>
<evidence type="ECO:0000256" key="8">
    <source>
        <dbReference type="ARBA" id="ARBA00023303"/>
    </source>
</evidence>
<evidence type="ECO:0000313" key="10">
    <source>
        <dbReference type="EMBL" id="KAK8488389.1"/>
    </source>
</evidence>
<accession>A0ABR2A5R8</accession>
<evidence type="ECO:0008006" key="12">
    <source>
        <dbReference type="Google" id="ProtNLM"/>
    </source>
</evidence>
<evidence type="ECO:0000256" key="2">
    <source>
        <dbReference type="ARBA" id="ARBA00007079"/>
    </source>
</evidence>
<feature type="transmembrane region" description="Helical" evidence="9">
    <location>
        <begin position="97"/>
        <end position="116"/>
    </location>
</feature>
<sequence length="499" mass="55265">MEKEASSRLEWRINVPDGTLKTLEPETGVAGEIWVGLKGFIGGIVLRVWRALENAWNIGVADPRTVIHGVKVALALTVVSLFYYMRPLYDNFGGNNAIWAVMTVVVVFEYTVGATLSKCINRVIGTFLAGALAVGVHWVAEQSGDQFKPIILGISVFLLASGATFSRFIPSIKAHFDYGAMIFILTFSLVSVSGYRVVELLELADQRLSTVAIGTSMCILVTILFCPVWAGCELHRLVHQNIEKLADSLDECVSEYLKENRSGQEDLNKKKLGYKCVLNSKGAEESMANFARWEPRHGRFKFRNPWKQYLKIGASLRDCAYCIEALNGCISSEIKVKTMADKKMQAPPFLRKHFSDKCMKVSSYLISVLKELAMSIMKMQKSSKIDCKVAEMNLAVEELKDSLKSLPPHLIASTGEESNETKTMVKEGGGHPGRIMMVLPLVTVVSLLAEIAVRVGGVVDAVEELARLAEFKPAKDGKPQAKPNYVRTYFRKSKSSDHV</sequence>
<comment type="caution">
    <text evidence="10">The sequence shown here is derived from an EMBL/GenBank/DDBJ whole genome shotgun (WGS) entry which is preliminary data.</text>
</comment>
<keyword evidence="11" id="KW-1185">Reference proteome</keyword>
<keyword evidence="7 9" id="KW-0472">Membrane</keyword>
<proteinExistence type="inferred from homology"/>
<keyword evidence="6" id="KW-0406">Ion transport</keyword>
<gene>
    <name evidence="10" type="ORF">V6N11_072822</name>
</gene>
<dbReference type="EMBL" id="JBBPBN010000352">
    <property type="protein sequence ID" value="KAK8488389.1"/>
    <property type="molecule type" value="Genomic_DNA"/>
</dbReference>
<name>A0ABR2A5R8_9ROSI</name>
<feature type="transmembrane region" description="Helical" evidence="9">
    <location>
        <begin position="210"/>
        <end position="230"/>
    </location>
</feature>
<comment type="similarity">
    <text evidence="2">Belongs to the aromatic acid exporter (TC 2.A.85) family.</text>
</comment>
<keyword evidence="8" id="KW-0407">Ion channel</keyword>
<keyword evidence="5 9" id="KW-1133">Transmembrane helix</keyword>
<feature type="transmembrane region" description="Helical" evidence="9">
    <location>
        <begin position="178"/>
        <end position="198"/>
    </location>
</feature>
<evidence type="ECO:0000256" key="6">
    <source>
        <dbReference type="ARBA" id="ARBA00023065"/>
    </source>
</evidence>
<feature type="transmembrane region" description="Helical" evidence="9">
    <location>
        <begin position="146"/>
        <end position="166"/>
    </location>
</feature>
<evidence type="ECO:0000256" key="4">
    <source>
        <dbReference type="ARBA" id="ARBA00022692"/>
    </source>
</evidence>
<protein>
    <recommendedName>
        <fullName evidence="12">Aluminum-activated malate transporter 10</fullName>
    </recommendedName>
</protein>
<evidence type="ECO:0000256" key="7">
    <source>
        <dbReference type="ARBA" id="ARBA00023136"/>
    </source>
</evidence>
<dbReference type="Pfam" id="PF11744">
    <property type="entry name" value="ALMT"/>
    <property type="match status" value="1"/>
</dbReference>
<organism evidence="10 11">
    <name type="scientific">Hibiscus sabdariffa</name>
    <name type="common">roselle</name>
    <dbReference type="NCBI Taxonomy" id="183260"/>
    <lineage>
        <taxon>Eukaryota</taxon>
        <taxon>Viridiplantae</taxon>
        <taxon>Streptophyta</taxon>
        <taxon>Embryophyta</taxon>
        <taxon>Tracheophyta</taxon>
        <taxon>Spermatophyta</taxon>
        <taxon>Magnoliopsida</taxon>
        <taxon>eudicotyledons</taxon>
        <taxon>Gunneridae</taxon>
        <taxon>Pentapetalae</taxon>
        <taxon>rosids</taxon>
        <taxon>malvids</taxon>
        <taxon>Malvales</taxon>
        <taxon>Malvaceae</taxon>
        <taxon>Malvoideae</taxon>
        <taxon>Hibiscus</taxon>
    </lineage>
</organism>
<dbReference type="InterPro" id="IPR020966">
    <property type="entry name" value="ALMT"/>
</dbReference>
<dbReference type="Proteomes" id="UP001396334">
    <property type="component" value="Unassembled WGS sequence"/>
</dbReference>
<feature type="transmembrane region" description="Helical" evidence="9">
    <location>
        <begin position="123"/>
        <end position="140"/>
    </location>
</feature>